<proteinExistence type="predicted"/>
<dbReference type="Proteomes" id="UP000095280">
    <property type="component" value="Unplaced"/>
</dbReference>
<sequence>GELPLLFHAIRWDLQPDLIRVLMSELPKYSTVTSLLDRVQYRGSWLLHWAVLADLPMDRLLLLVDFATREFCALEIRPNGQPPLHKAVLNRDGVIVRHLWRSAAARHGHSTGLHSRQSEQSQQCTADSISRTCCWNHGCLRVRHRLVRQDGAIVSRRGPILARQHCRASAAPVSTEPATIEQSTLAEPECRRVIAGSRRSGTRRGPKVALPPAACGRNLQASLRRRPGLSIWRRRLAELKAAMPGCPSGRGRRHLNLSAGFEVHKKPIRQQQNCMTANSTATERLTANSTELMTAQQLMTANLTATELMTAEFDSKAELMTANLTATAELMTANLTSNSRTDDNQFEQQQQN</sequence>
<accession>A0A1I8F5A5</accession>
<reference evidence="2" key="1">
    <citation type="submission" date="2016-11" db="UniProtKB">
        <authorList>
            <consortium name="WormBaseParasite"/>
        </authorList>
    </citation>
    <scope>IDENTIFICATION</scope>
</reference>
<evidence type="ECO:0000313" key="1">
    <source>
        <dbReference type="Proteomes" id="UP000095280"/>
    </source>
</evidence>
<dbReference type="WBParaSite" id="maker-unitig_20460-snap-gene-0.3-mRNA-1">
    <property type="protein sequence ID" value="maker-unitig_20460-snap-gene-0.3-mRNA-1"/>
    <property type="gene ID" value="maker-unitig_20460-snap-gene-0.3"/>
</dbReference>
<organism evidence="1 2">
    <name type="scientific">Macrostomum lignano</name>
    <dbReference type="NCBI Taxonomy" id="282301"/>
    <lineage>
        <taxon>Eukaryota</taxon>
        <taxon>Metazoa</taxon>
        <taxon>Spiralia</taxon>
        <taxon>Lophotrochozoa</taxon>
        <taxon>Platyhelminthes</taxon>
        <taxon>Rhabditophora</taxon>
        <taxon>Macrostomorpha</taxon>
        <taxon>Macrostomida</taxon>
        <taxon>Macrostomidae</taxon>
        <taxon>Macrostomum</taxon>
    </lineage>
</organism>
<protein>
    <submittedName>
        <fullName evidence="2">ANK_REP_REGION domain-containing protein</fullName>
    </submittedName>
</protein>
<dbReference type="AlphaFoldDB" id="A0A1I8F5A5"/>
<evidence type="ECO:0000313" key="2">
    <source>
        <dbReference type="WBParaSite" id="maker-unitig_20460-snap-gene-0.3-mRNA-1"/>
    </source>
</evidence>
<keyword evidence="1" id="KW-1185">Reference proteome</keyword>
<name>A0A1I8F5A5_9PLAT</name>